<reference evidence="1 2" key="1">
    <citation type="journal article" date="2012" name="Genome Biol.">
        <title>Genome and low-iron response of an oceanic diatom adapted to chronic iron limitation.</title>
        <authorList>
            <person name="Lommer M."/>
            <person name="Specht M."/>
            <person name="Roy A.S."/>
            <person name="Kraemer L."/>
            <person name="Andreson R."/>
            <person name="Gutowska M.A."/>
            <person name="Wolf J."/>
            <person name="Bergner S.V."/>
            <person name="Schilhabel M.B."/>
            <person name="Klostermeier U.C."/>
            <person name="Beiko R.G."/>
            <person name="Rosenstiel P."/>
            <person name="Hippler M."/>
            <person name="Laroche J."/>
        </authorList>
    </citation>
    <scope>NUCLEOTIDE SEQUENCE [LARGE SCALE GENOMIC DNA]</scope>
    <source>
        <strain evidence="1 2">CCMP1005</strain>
    </source>
</reference>
<gene>
    <name evidence="1" type="ORF">THAOC_25124</name>
</gene>
<keyword evidence="2" id="KW-1185">Reference proteome</keyword>
<dbReference type="EMBL" id="AGNL01034612">
    <property type="protein sequence ID" value="EJK55174.1"/>
    <property type="molecule type" value="Genomic_DNA"/>
</dbReference>
<comment type="caution">
    <text evidence="1">The sequence shown here is derived from an EMBL/GenBank/DDBJ whole genome shotgun (WGS) entry which is preliminary data.</text>
</comment>
<organism evidence="1 2">
    <name type="scientific">Thalassiosira oceanica</name>
    <name type="common">Marine diatom</name>
    <dbReference type="NCBI Taxonomy" id="159749"/>
    <lineage>
        <taxon>Eukaryota</taxon>
        <taxon>Sar</taxon>
        <taxon>Stramenopiles</taxon>
        <taxon>Ochrophyta</taxon>
        <taxon>Bacillariophyta</taxon>
        <taxon>Coscinodiscophyceae</taxon>
        <taxon>Thalassiosirophycidae</taxon>
        <taxon>Thalassiosirales</taxon>
        <taxon>Thalassiosiraceae</taxon>
        <taxon>Thalassiosira</taxon>
    </lineage>
</organism>
<dbReference type="AlphaFoldDB" id="K0RS79"/>
<sequence>MWAAQCSLKAEGWEIREDLGGKEKWAVAGCRKGGDIGDELGVYRQWDGTMGGLDLVFLVGDQVGGSVVGGLLDSACLSITGGKRPEARPRGPNWHARHD</sequence>
<accession>K0RS79</accession>
<evidence type="ECO:0000313" key="1">
    <source>
        <dbReference type="EMBL" id="EJK55174.1"/>
    </source>
</evidence>
<proteinExistence type="predicted"/>
<dbReference type="Proteomes" id="UP000266841">
    <property type="component" value="Unassembled WGS sequence"/>
</dbReference>
<protein>
    <submittedName>
        <fullName evidence="1">Uncharacterized protein</fullName>
    </submittedName>
</protein>
<name>K0RS79_THAOC</name>
<evidence type="ECO:0000313" key="2">
    <source>
        <dbReference type="Proteomes" id="UP000266841"/>
    </source>
</evidence>